<evidence type="ECO:0000256" key="1">
    <source>
        <dbReference type="ARBA" id="ARBA00004613"/>
    </source>
</evidence>
<feature type="signal peptide" evidence="8">
    <location>
        <begin position="1"/>
        <end position="15"/>
    </location>
</feature>
<dbReference type="Proteomes" id="UP000664940">
    <property type="component" value="Unassembled WGS sequence"/>
</dbReference>
<evidence type="ECO:0000256" key="3">
    <source>
        <dbReference type="ARBA" id="ARBA00022525"/>
    </source>
</evidence>
<dbReference type="InterPro" id="IPR000566">
    <property type="entry name" value="Lipocln_cytosolic_FA-bd_dom"/>
</dbReference>
<dbReference type="InterPro" id="IPR002345">
    <property type="entry name" value="Lipocalin"/>
</dbReference>
<name>A0A834EM95_9CHIR</name>
<comment type="similarity">
    <text evidence="2 7">Belongs to the calycin superfamily. Lipocalin family.</text>
</comment>
<accession>A0A834EM95</accession>
<keyword evidence="4" id="KW-0494">Milk protein</keyword>
<dbReference type="InterPro" id="IPR022272">
    <property type="entry name" value="Lipocalin_CS"/>
</dbReference>
<keyword evidence="8" id="KW-0732">Signal</keyword>
<dbReference type="EMBL" id="JABVXQ010000002">
    <property type="protein sequence ID" value="KAF6126235.1"/>
    <property type="molecule type" value="Genomic_DNA"/>
</dbReference>
<evidence type="ECO:0000256" key="8">
    <source>
        <dbReference type="SAM" id="SignalP"/>
    </source>
</evidence>
<dbReference type="InterPro" id="IPR002447">
    <property type="entry name" value="Blactoglobulin"/>
</dbReference>
<dbReference type="SUPFAM" id="SSF50814">
    <property type="entry name" value="Lipocalins"/>
    <property type="match status" value="1"/>
</dbReference>
<gene>
    <name evidence="10" type="ORF">HJG60_014514</name>
</gene>
<dbReference type="AlphaFoldDB" id="A0A834EM95"/>
<protein>
    <submittedName>
        <fullName evidence="10">Progestagen associated endometrial protein</fullName>
    </submittedName>
</protein>
<comment type="caution">
    <text evidence="10">The sequence shown here is derived from an EMBL/GenBank/DDBJ whole genome shotgun (WGS) entry which is preliminary data.</text>
</comment>
<evidence type="ECO:0000256" key="7">
    <source>
        <dbReference type="RuleBase" id="RU003695"/>
    </source>
</evidence>
<evidence type="ECO:0000256" key="5">
    <source>
        <dbReference type="ARBA" id="ARBA00023072"/>
    </source>
</evidence>
<evidence type="ECO:0000259" key="9">
    <source>
        <dbReference type="Pfam" id="PF00061"/>
    </source>
</evidence>
<keyword evidence="3" id="KW-0964">Secreted</keyword>
<reference evidence="10 11" key="1">
    <citation type="journal article" date="2020" name="Nature">
        <title>Six reference-quality genomes reveal evolution of bat adaptations.</title>
        <authorList>
            <person name="Jebb D."/>
            <person name="Huang Z."/>
            <person name="Pippel M."/>
            <person name="Hughes G.M."/>
            <person name="Lavrichenko K."/>
            <person name="Devanna P."/>
            <person name="Winkler S."/>
            <person name="Jermiin L.S."/>
            <person name="Skirmuntt E.C."/>
            <person name="Katzourakis A."/>
            <person name="Burkitt-Gray L."/>
            <person name="Ray D.A."/>
            <person name="Sullivan K.A.M."/>
            <person name="Roscito J.G."/>
            <person name="Kirilenko B.M."/>
            <person name="Davalos L.M."/>
            <person name="Corthals A.P."/>
            <person name="Power M.L."/>
            <person name="Jones G."/>
            <person name="Ransome R.D."/>
            <person name="Dechmann D.K.N."/>
            <person name="Locatelli A.G."/>
            <person name="Puechmaille S.J."/>
            <person name="Fedrigo O."/>
            <person name="Jarvis E.D."/>
            <person name="Hiller M."/>
            <person name="Vernes S.C."/>
            <person name="Myers E.W."/>
            <person name="Teeling E.C."/>
        </authorList>
    </citation>
    <scope>NUCLEOTIDE SEQUENCE [LARGE SCALE GENOMIC DNA]</scope>
    <source>
        <strain evidence="10">Bat1K_MPI-CBG_1</strain>
    </source>
</reference>
<dbReference type="PROSITE" id="PS00213">
    <property type="entry name" value="LIPOCALIN"/>
    <property type="match status" value="1"/>
</dbReference>
<feature type="domain" description="Lipocalin/cytosolic fatty-acid binding" evidence="9">
    <location>
        <begin position="34"/>
        <end position="103"/>
    </location>
</feature>
<evidence type="ECO:0000256" key="2">
    <source>
        <dbReference type="ARBA" id="ARBA00006889"/>
    </source>
</evidence>
<dbReference type="GO" id="GO:0005576">
    <property type="term" value="C:extracellular region"/>
    <property type="evidence" value="ECO:0007669"/>
    <property type="project" value="UniProtKB-SubCell"/>
</dbReference>
<keyword evidence="5" id="KW-0683">Retinol-binding</keyword>
<proteinExistence type="inferred from homology"/>
<organism evidence="10 11">
    <name type="scientific">Phyllostomus discolor</name>
    <name type="common">pale spear-nosed bat</name>
    <dbReference type="NCBI Taxonomy" id="89673"/>
    <lineage>
        <taxon>Eukaryota</taxon>
        <taxon>Metazoa</taxon>
        <taxon>Chordata</taxon>
        <taxon>Craniata</taxon>
        <taxon>Vertebrata</taxon>
        <taxon>Euteleostomi</taxon>
        <taxon>Mammalia</taxon>
        <taxon>Eutheria</taxon>
        <taxon>Laurasiatheria</taxon>
        <taxon>Chiroptera</taxon>
        <taxon>Yangochiroptera</taxon>
        <taxon>Phyllostomidae</taxon>
        <taxon>Phyllostominae</taxon>
        <taxon>Phyllostomus</taxon>
    </lineage>
</organism>
<comment type="subcellular location">
    <subcellularLocation>
        <location evidence="1">Secreted</location>
    </subcellularLocation>
</comment>
<dbReference type="Gene3D" id="2.40.128.20">
    <property type="match status" value="1"/>
</dbReference>
<evidence type="ECO:0000256" key="4">
    <source>
        <dbReference type="ARBA" id="ARBA00022743"/>
    </source>
</evidence>
<feature type="chain" id="PRO_5032835267" evidence="8">
    <location>
        <begin position="16"/>
        <end position="143"/>
    </location>
</feature>
<evidence type="ECO:0000256" key="6">
    <source>
        <dbReference type="ARBA" id="ARBA00023157"/>
    </source>
</evidence>
<dbReference type="InterPro" id="IPR012674">
    <property type="entry name" value="Calycin"/>
</dbReference>
<evidence type="ECO:0000313" key="11">
    <source>
        <dbReference type="Proteomes" id="UP000664940"/>
    </source>
</evidence>
<dbReference type="PRINTS" id="PR01172">
    <property type="entry name" value="BLCTOGLOBULN"/>
</dbReference>
<dbReference type="GO" id="GO:0019841">
    <property type="term" value="F:retinol binding"/>
    <property type="evidence" value="ECO:0007669"/>
    <property type="project" value="UniProtKB-KW"/>
</dbReference>
<dbReference type="PANTHER" id="PTHR11430:SF117">
    <property type="entry name" value="GLYCODELIN"/>
    <property type="match status" value="1"/>
</dbReference>
<dbReference type="PANTHER" id="PTHR11430">
    <property type="entry name" value="LIPOCALIN"/>
    <property type="match status" value="1"/>
</dbReference>
<evidence type="ECO:0000313" key="10">
    <source>
        <dbReference type="EMBL" id="KAF6126235.1"/>
    </source>
</evidence>
<dbReference type="Pfam" id="PF00061">
    <property type="entry name" value="Lipocalin"/>
    <property type="match status" value="1"/>
</dbReference>
<keyword evidence="6" id="KW-1015">Disulfide bond</keyword>
<sequence length="143" mass="15812">MRCLLLALCVALARGAQDIFVPQIGENLDVQKVAGPWYPVAMVASDAALMNAESAPMRLNIKELRPTAQDGLEITVRRWEDGSCVERKMFAEKTEAPASFQIHTRTPEADQAAKEQFNRAVKLLSTHTSIAFTPAQAEDRCRV</sequence>